<organism evidence="1 2">
    <name type="scientific">Neomesorhizobium albiziae</name>
    <dbReference type="NCBI Taxonomy" id="335020"/>
    <lineage>
        <taxon>Bacteria</taxon>
        <taxon>Pseudomonadati</taxon>
        <taxon>Pseudomonadota</taxon>
        <taxon>Alphaproteobacteria</taxon>
        <taxon>Hyphomicrobiales</taxon>
        <taxon>Phyllobacteriaceae</taxon>
        <taxon>Neomesorhizobium</taxon>
    </lineage>
</organism>
<evidence type="ECO:0000313" key="2">
    <source>
        <dbReference type="Proteomes" id="UP000323300"/>
    </source>
</evidence>
<accession>A0A1I4D6D6</accession>
<reference evidence="1 2" key="1">
    <citation type="submission" date="2016-10" db="EMBL/GenBank/DDBJ databases">
        <authorList>
            <person name="Varghese N."/>
            <person name="Submissions S."/>
        </authorList>
    </citation>
    <scope>NUCLEOTIDE SEQUENCE [LARGE SCALE GENOMIC DNA]</scope>
    <source>
        <strain evidence="1 2">DSM 21822</strain>
    </source>
</reference>
<dbReference type="AlphaFoldDB" id="A0A1I4D6D6"/>
<dbReference type="EMBL" id="FOSL01000015">
    <property type="protein sequence ID" value="SFK87541.1"/>
    <property type="molecule type" value="Genomic_DNA"/>
</dbReference>
<proteinExistence type="predicted"/>
<protein>
    <submittedName>
        <fullName evidence="1">Uncharacterized protein</fullName>
    </submittedName>
</protein>
<keyword evidence="2" id="KW-1185">Reference proteome</keyword>
<evidence type="ECO:0000313" key="1">
    <source>
        <dbReference type="EMBL" id="SFK87541.1"/>
    </source>
</evidence>
<gene>
    <name evidence="1" type="ORF">SAMN04488498_115121</name>
</gene>
<sequence length="104" mass="11500">MIVTAIAAGIDQVRLKNADASKLPIEHETLDFACRLQVYCYIKELDEALMTFAGASNPVAARSSWILIFRVWFGRTEIAIVCARSCVRSMSMRMARPSADCQAG</sequence>
<dbReference type="Proteomes" id="UP000323300">
    <property type="component" value="Unassembled WGS sequence"/>
</dbReference>
<name>A0A1I4D6D6_9HYPH</name>